<protein>
    <submittedName>
        <fullName evidence="3">Glutamate-1-semialdehyde 2,1-aminomutase</fullName>
        <ecNumber evidence="3">5.4.3.8</ecNumber>
    </submittedName>
</protein>
<dbReference type="InterPro" id="IPR015421">
    <property type="entry name" value="PyrdxlP-dep_Trfase_major"/>
</dbReference>
<dbReference type="GO" id="GO:0030170">
    <property type="term" value="F:pyridoxal phosphate binding"/>
    <property type="evidence" value="ECO:0007669"/>
    <property type="project" value="InterPro"/>
</dbReference>
<dbReference type="Gene3D" id="3.90.1150.10">
    <property type="entry name" value="Aspartate Aminotransferase, domain 1"/>
    <property type="match status" value="1"/>
</dbReference>
<dbReference type="InterPro" id="IPR015422">
    <property type="entry name" value="PyrdxlP-dep_Trfase_small"/>
</dbReference>
<evidence type="ECO:0000256" key="2">
    <source>
        <dbReference type="ARBA" id="ARBA00022898"/>
    </source>
</evidence>
<dbReference type="PROSITE" id="PS00600">
    <property type="entry name" value="AA_TRANSFER_CLASS_3"/>
    <property type="match status" value="1"/>
</dbReference>
<dbReference type="AlphaFoldDB" id="A0A645EGD0"/>
<dbReference type="GO" id="GO:0042286">
    <property type="term" value="F:glutamate-1-semialdehyde 2,1-aminomutase activity"/>
    <property type="evidence" value="ECO:0007669"/>
    <property type="project" value="UniProtKB-EC"/>
</dbReference>
<keyword evidence="2" id="KW-0663">Pyridoxal phosphate</keyword>
<evidence type="ECO:0000256" key="1">
    <source>
        <dbReference type="ARBA" id="ARBA00001933"/>
    </source>
</evidence>
<dbReference type="PANTHER" id="PTHR43713">
    <property type="entry name" value="GLUTAMATE-1-SEMIALDEHYDE 2,1-AMINOMUTASE"/>
    <property type="match status" value="1"/>
</dbReference>
<sequence length="278" mass="31283">MDPVKMVEGSGIPQEHIENLVICPWNDLEILEKMVKCHKHELAAIITEPIMANVGVILPKKGYLEGLQRIAKENDVLFILDEVVTGFRYGNGCYQDMAGLNPDISTFGKALGAGLPVSAIAGREEYMQEMQWGKALSYGTFNSARLPMEVSYVNMTEMTKDDCAGYRHIHELGEMLINGSRQVIKDLGIPVIVQGYGPMLQYYFTEKEAINDVRDYAEFADKEKYQTFARKLLCRGLYVTSSNGLHHCPCLQHTKEDFAEALNIIEDTFKEMKSEGIL</sequence>
<keyword evidence="3" id="KW-0413">Isomerase</keyword>
<dbReference type="InterPro" id="IPR049704">
    <property type="entry name" value="Aminotrans_3_PPA_site"/>
</dbReference>
<dbReference type="EMBL" id="VSSQ01045755">
    <property type="protein sequence ID" value="MPM99662.1"/>
    <property type="molecule type" value="Genomic_DNA"/>
</dbReference>
<dbReference type="Gene3D" id="3.40.640.10">
    <property type="entry name" value="Type I PLP-dependent aspartate aminotransferase-like (Major domain)"/>
    <property type="match status" value="1"/>
</dbReference>
<gene>
    <name evidence="3" type="primary">hemL_22</name>
    <name evidence="3" type="ORF">SDC9_146855</name>
</gene>
<name>A0A645EGD0_9ZZZZ</name>
<comment type="cofactor">
    <cofactor evidence="1">
        <name>pyridoxal 5'-phosphate</name>
        <dbReference type="ChEBI" id="CHEBI:597326"/>
    </cofactor>
</comment>
<comment type="caution">
    <text evidence="3">The sequence shown here is derived from an EMBL/GenBank/DDBJ whole genome shotgun (WGS) entry which is preliminary data.</text>
</comment>
<dbReference type="Pfam" id="PF00202">
    <property type="entry name" value="Aminotran_3"/>
    <property type="match status" value="1"/>
</dbReference>
<dbReference type="GO" id="GO:0008483">
    <property type="term" value="F:transaminase activity"/>
    <property type="evidence" value="ECO:0007669"/>
    <property type="project" value="InterPro"/>
</dbReference>
<dbReference type="InterPro" id="IPR015424">
    <property type="entry name" value="PyrdxlP-dep_Trfase"/>
</dbReference>
<dbReference type="EC" id="5.4.3.8" evidence="3"/>
<accession>A0A645EGD0</accession>
<dbReference type="PANTHER" id="PTHR43713:SF3">
    <property type="entry name" value="GLUTAMATE-1-SEMIALDEHYDE 2,1-AMINOMUTASE 1, CHLOROPLASTIC-RELATED"/>
    <property type="match status" value="1"/>
</dbReference>
<evidence type="ECO:0000313" key="3">
    <source>
        <dbReference type="EMBL" id="MPM99662.1"/>
    </source>
</evidence>
<reference evidence="3" key="1">
    <citation type="submission" date="2019-08" db="EMBL/GenBank/DDBJ databases">
        <authorList>
            <person name="Kucharzyk K."/>
            <person name="Murdoch R.W."/>
            <person name="Higgins S."/>
            <person name="Loffler F."/>
        </authorList>
    </citation>
    <scope>NUCLEOTIDE SEQUENCE</scope>
</reference>
<dbReference type="InterPro" id="IPR005814">
    <property type="entry name" value="Aminotrans_3"/>
</dbReference>
<proteinExistence type="predicted"/>
<organism evidence="3">
    <name type="scientific">bioreactor metagenome</name>
    <dbReference type="NCBI Taxonomy" id="1076179"/>
    <lineage>
        <taxon>unclassified sequences</taxon>
        <taxon>metagenomes</taxon>
        <taxon>ecological metagenomes</taxon>
    </lineage>
</organism>
<dbReference type="SUPFAM" id="SSF53383">
    <property type="entry name" value="PLP-dependent transferases"/>
    <property type="match status" value="1"/>
</dbReference>